<protein>
    <submittedName>
        <fullName evidence="4">Hypotheticalsprotein</fullName>
    </submittedName>
</protein>
<keyword evidence="7" id="KW-1185">Reference proteome</keyword>
<dbReference type="Proteomes" id="UP000230605">
    <property type="component" value="Chromosome 5"/>
</dbReference>
<gene>
    <name evidence="4" type="ORF">CB0940_07384</name>
    <name evidence="5" type="ORF">RHO25_007964</name>
</gene>
<proteinExistence type="predicted"/>
<dbReference type="OrthoDB" id="2415936at2759"/>
<reference evidence="4 6" key="1">
    <citation type="submission" date="2015-10" db="EMBL/GenBank/DDBJ databases">
        <title>The cercosporin biosynthetic gene cluster was horizontally transferred to several fungal lineages and shown to be expanded in Cercospora beticola based on microsynteny with recipient genomes.</title>
        <authorList>
            <person name="De Jonge R."/>
            <person name="Ebert M.K."/>
            <person name="Suttle J.C."/>
            <person name="Jurick Ii W.M."/>
            <person name="Secor G.A."/>
            <person name="Thomma B.P."/>
            <person name="Van De Peer Y."/>
            <person name="Bolton M.D."/>
        </authorList>
    </citation>
    <scope>NUCLEOTIDE SEQUENCE [LARGE SCALE GENOMIC DNA]</scope>
    <source>
        <strain evidence="4 6">09-40</strain>
    </source>
</reference>
<dbReference type="EMBL" id="LKMD01000108">
    <property type="protein sequence ID" value="PIA89363.1"/>
    <property type="molecule type" value="Genomic_DNA"/>
</dbReference>
<evidence type="ECO:0000313" key="4">
    <source>
        <dbReference type="EMBL" id="PIA89363.1"/>
    </source>
</evidence>
<dbReference type="SMART" id="SM00757">
    <property type="entry name" value="CRA"/>
    <property type="match status" value="1"/>
</dbReference>
<dbReference type="SMART" id="SM00668">
    <property type="entry name" value="CTLH"/>
    <property type="match status" value="1"/>
</dbReference>
<dbReference type="EMBL" id="CP134188">
    <property type="protein sequence ID" value="WPB03327.1"/>
    <property type="molecule type" value="Genomic_DNA"/>
</dbReference>
<accession>A0A2G5HAQ5</accession>
<dbReference type="PROSITE" id="PS50896">
    <property type="entry name" value="LISH"/>
    <property type="match status" value="1"/>
</dbReference>
<dbReference type="InterPro" id="IPR006594">
    <property type="entry name" value="LisH"/>
</dbReference>
<dbReference type="InterPro" id="IPR013144">
    <property type="entry name" value="CRA_dom"/>
</dbReference>
<feature type="region of interest" description="Disordered" evidence="2">
    <location>
        <begin position="1"/>
        <end position="23"/>
    </location>
</feature>
<comment type="function">
    <text evidence="1">Involved in the proteasome-dependent degradation of fructose-1,6-bisphosphatase.</text>
</comment>
<evidence type="ECO:0000313" key="7">
    <source>
        <dbReference type="Proteomes" id="UP001302367"/>
    </source>
</evidence>
<organism evidence="4 6">
    <name type="scientific">Cercospora beticola</name>
    <name type="common">Sugarbeet leaf spot fungus</name>
    <dbReference type="NCBI Taxonomy" id="122368"/>
    <lineage>
        <taxon>Eukaryota</taxon>
        <taxon>Fungi</taxon>
        <taxon>Dikarya</taxon>
        <taxon>Ascomycota</taxon>
        <taxon>Pezizomycotina</taxon>
        <taxon>Dothideomycetes</taxon>
        <taxon>Dothideomycetidae</taxon>
        <taxon>Mycosphaerellales</taxon>
        <taxon>Mycosphaerellaceae</taxon>
        <taxon>Cercospora</taxon>
    </lineage>
</organism>
<dbReference type="InterPro" id="IPR024964">
    <property type="entry name" value="CTLH/CRA"/>
</dbReference>
<sequence>MSSSPSAPSTMRPTHSFDAKVEEKKPSKSEINWVIMDYLVSEGYPAAAEKFAQETNVGNPEDMESIRERVAVRNAIHAGNVEEAIELINEIDHQILDQNQLLHFNLLQLQLIELIRGIIIRPADGPQPTSDDFRPALDFATEQLAPKAPTDAKYQEALQRTMALMIFPPDKMQQEFKELLDLRLREKVATSVNKAILESRGQRSEAKIRKLVRGRAWAEALAREAKADLPAVIPIGLDGPDTASSAGDAMVQ</sequence>
<dbReference type="Proteomes" id="UP001302367">
    <property type="component" value="Chromosome 5"/>
</dbReference>
<evidence type="ECO:0000256" key="1">
    <source>
        <dbReference type="ARBA" id="ARBA00002343"/>
    </source>
</evidence>
<feature type="compositionally biased region" description="Polar residues" evidence="2">
    <location>
        <begin position="1"/>
        <end position="13"/>
    </location>
</feature>
<evidence type="ECO:0000256" key="2">
    <source>
        <dbReference type="SAM" id="MobiDB-lite"/>
    </source>
</evidence>
<feature type="domain" description="CTLH" evidence="3">
    <location>
        <begin position="65"/>
        <end position="122"/>
    </location>
</feature>
<name>A0A2G5HAQ5_CERBT</name>
<dbReference type="AlphaFoldDB" id="A0A2G5HAQ5"/>
<dbReference type="Pfam" id="PF10607">
    <property type="entry name" value="CTLH"/>
    <property type="match status" value="1"/>
</dbReference>
<dbReference type="Pfam" id="PF08513">
    <property type="entry name" value="LisH"/>
    <property type="match status" value="1"/>
</dbReference>
<dbReference type="PANTHER" id="PTHR12864">
    <property type="entry name" value="RAN BINDING PROTEIN 9-RELATED"/>
    <property type="match status" value="1"/>
</dbReference>
<evidence type="ECO:0000313" key="6">
    <source>
        <dbReference type="Proteomes" id="UP000230605"/>
    </source>
</evidence>
<dbReference type="InterPro" id="IPR006595">
    <property type="entry name" value="CTLH_C"/>
</dbReference>
<evidence type="ECO:0000259" key="3">
    <source>
        <dbReference type="PROSITE" id="PS50897"/>
    </source>
</evidence>
<evidence type="ECO:0000313" key="5">
    <source>
        <dbReference type="EMBL" id="WPB03327.1"/>
    </source>
</evidence>
<dbReference type="PROSITE" id="PS50897">
    <property type="entry name" value="CTLH"/>
    <property type="match status" value="1"/>
</dbReference>
<reference evidence="5 7" key="2">
    <citation type="submission" date="2023-09" db="EMBL/GenBank/DDBJ databases">
        <title>Complete-Gapless Cercospora beticola genome.</title>
        <authorList>
            <person name="Wyatt N.A."/>
            <person name="Spanner R.E."/>
            <person name="Bolton M.D."/>
        </authorList>
    </citation>
    <scope>NUCLEOTIDE SEQUENCE [LARGE SCALE GENOMIC DNA]</scope>
    <source>
        <strain evidence="5">Cb09-40</strain>
    </source>
</reference>
<dbReference type="SMART" id="SM00667">
    <property type="entry name" value="LisH"/>
    <property type="match status" value="1"/>
</dbReference>
<dbReference type="InterPro" id="IPR050618">
    <property type="entry name" value="Ubq-SigPath_Reg"/>
</dbReference>